<evidence type="ECO:0000313" key="4">
    <source>
        <dbReference type="Proteomes" id="UP000216113"/>
    </source>
</evidence>
<dbReference type="InterPro" id="IPR050263">
    <property type="entry name" value="Bact_Fimbrial_Adh_Pro"/>
</dbReference>
<dbReference type="InterPro" id="IPR000259">
    <property type="entry name" value="Adhesion_dom_fimbrial"/>
</dbReference>
<dbReference type="Gene3D" id="2.60.40.1090">
    <property type="entry name" value="Fimbrial-type adhesion domain"/>
    <property type="match status" value="1"/>
</dbReference>
<dbReference type="RefSeq" id="WP_095028724.1">
    <property type="nucleotide sequence ID" value="NZ_NQKL01000005.1"/>
</dbReference>
<evidence type="ECO:0000313" key="3">
    <source>
        <dbReference type="EMBL" id="OZY42358.1"/>
    </source>
</evidence>
<dbReference type="EMBL" id="NQKL01000005">
    <property type="protein sequence ID" value="OZY42358.1"/>
    <property type="molecule type" value="Genomic_DNA"/>
</dbReference>
<protein>
    <submittedName>
        <fullName evidence="3">Exotoxin</fullName>
    </submittedName>
</protein>
<reference evidence="3 4" key="1">
    <citation type="submission" date="2017-08" db="EMBL/GenBank/DDBJ databases">
        <title>Genomic and metabolic characterisation of spoilage-associated Pseudomonas species.</title>
        <authorList>
            <person name="Stanborough T."/>
            <person name="Fegan N."/>
            <person name="Powell S.M."/>
            <person name="Singh T."/>
            <person name="Tamplin M.L."/>
            <person name="Chandry P.S."/>
        </authorList>
    </citation>
    <scope>NUCLEOTIDE SEQUENCE [LARGE SCALE GENOMIC DNA]</scope>
    <source>
        <strain evidence="3 4">F1820</strain>
    </source>
</reference>
<dbReference type="GO" id="GO:0043709">
    <property type="term" value="P:cell adhesion involved in single-species biofilm formation"/>
    <property type="evidence" value="ECO:0007669"/>
    <property type="project" value="TreeGrafter"/>
</dbReference>
<comment type="caution">
    <text evidence="3">The sequence shown here is derived from an EMBL/GenBank/DDBJ whole genome shotgun (WGS) entry which is preliminary data.</text>
</comment>
<name>A0A266LW88_PSEFR</name>
<dbReference type="GO" id="GO:0009289">
    <property type="term" value="C:pilus"/>
    <property type="evidence" value="ECO:0007669"/>
    <property type="project" value="InterPro"/>
</dbReference>
<evidence type="ECO:0000256" key="1">
    <source>
        <dbReference type="SAM" id="SignalP"/>
    </source>
</evidence>
<feature type="signal peptide" evidence="1">
    <location>
        <begin position="1"/>
        <end position="30"/>
    </location>
</feature>
<accession>A0A266LW88</accession>
<dbReference type="PANTHER" id="PTHR33420:SF26">
    <property type="entry name" value="FIMBRIAL SUBUNIT"/>
    <property type="match status" value="1"/>
</dbReference>
<dbReference type="SUPFAM" id="SSF49401">
    <property type="entry name" value="Bacterial adhesins"/>
    <property type="match status" value="1"/>
</dbReference>
<evidence type="ECO:0000259" key="2">
    <source>
        <dbReference type="Pfam" id="PF00419"/>
    </source>
</evidence>
<dbReference type="Pfam" id="PF00419">
    <property type="entry name" value="Fimbrial"/>
    <property type="match status" value="1"/>
</dbReference>
<dbReference type="Proteomes" id="UP000216113">
    <property type="component" value="Unassembled WGS sequence"/>
</dbReference>
<feature type="chain" id="PRO_5012718073" evidence="1">
    <location>
        <begin position="31"/>
        <end position="183"/>
    </location>
</feature>
<gene>
    <name evidence="3" type="ORF">CJF43_08100</name>
</gene>
<dbReference type="PANTHER" id="PTHR33420">
    <property type="entry name" value="FIMBRIAL SUBUNIT ELFA-RELATED"/>
    <property type="match status" value="1"/>
</dbReference>
<sequence length="183" mass="19119">MQFEIKTCCWKPVLLAFLMCASELFASAQAAPNVNFRGSLVAEACTLRPGDEDIPLQLVGTSTQELYLNTRTIGTPFEIHLEGCDPGISNNVTITFGGNTSAELPGLLALDGGSAAAGVAIGIETPAGVLLPLNMTSDRQVLTSGANVLALKAFVKGEPQALANASIRGGVFSVTSMFRLDYP</sequence>
<organism evidence="3 4">
    <name type="scientific">Pseudomonas fragi</name>
    <dbReference type="NCBI Taxonomy" id="296"/>
    <lineage>
        <taxon>Bacteria</taxon>
        <taxon>Pseudomonadati</taxon>
        <taxon>Pseudomonadota</taxon>
        <taxon>Gammaproteobacteria</taxon>
        <taxon>Pseudomonadales</taxon>
        <taxon>Pseudomonadaceae</taxon>
        <taxon>Pseudomonas</taxon>
    </lineage>
</organism>
<keyword evidence="1" id="KW-0732">Signal</keyword>
<dbReference type="InterPro" id="IPR036937">
    <property type="entry name" value="Adhesion_dom_fimbrial_sf"/>
</dbReference>
<dbReference type="InterPro" id="IPR008966">
    <property type="entry name" value="Adhesion_dom_sf"/>
</dbReference>
<proteinExistence type="predicted"/>
<dbReference type="AlphaFoldDB" id="A0A266LW88"/>
<feature type="domain" description="Fimbrial-type adhesion" evidence="2">
    <location>
        <begin position="35"/>
        <end position="182"/>
    </location>
</feature>